<accession>A0ABN9ZHU5</accession>
<sequence length="66" mass="7245">MDGLVISGTQVSYIGQDCREVPEHLGRDCGHFAKRLDLSFNLLRYVTSTRCRPGLGDPVPLVTAGR</sequence>
<evidence type="ECO:0000313" key="1">
    <source>
        <dbReference type="EMBL" id="CAK6436435.1"/>
    </source>
</evidence>
<keyword evidence="2" id="KW-1185">Reference proteome</keyword>
<proteinExistence type="predicted"/>
<organism evidence="1 2">
    <name type="scientific">Pipistrellus nathusii</name>
    <name type="common">Nathusius' pipistrelle</name>
    <dbReference type="NCBI Taxonomy" id="59473"/>
    <lineage>
        <taxon>Eukaryota</taxon>
        <taxon>Metazoa</taxon>
        <taxon>Chordata</taxon>
        <taxon>Craniata</taxon>
        <taxon>Vertebrata</taxon>
        <taxon>Euteleostomi</taxon>
        <taxon>Mammalia</taxon>
        <taxon>Eutheria</taxon>
        <taxon>Laurasiatheria</taxon>
        <taxon>Chiroptera</taxon>
        <taxon>Yangochiroptera</taxon>
        <taxon>Vespertilionidae</taxon>
        <taxon>Pipistrellus</taxon>
    </lineage>
</organism>
<reference evidence="1" key="1">
    <citation type="submission" date="2023-12" db="EMBL/GenBank/DDBJ databases">
        <authorList>
            <person name="Brown T."/>
        </authorList>
    </citation>
    <scope>NUCLEOTIDE SEQUENCE</scope>
</reference>
<gene>
    <name evidence="1" type="ORF">MPIPNATIZW_LOCUS4741</name>
</gene>
<protein>
    <submittedName>
        <fullName evidence="1">Uncharacterized protein</fullName>
    </submittedName>
</protein>
<dbReference type="Proteomes" id="UP001314169">
    <property type="component" value="Chromosome 14"/>
</dbReference>
<name>A0ABN9ZHU5_PIPNA</name>
<dbReference type="EMBL" id="OY882871">
    <property type="protein sequence ID" value="CAK6436435.1"/>
    <property type="molecule type" value="Genomic_DNA"/>
</dbReference>
<evidence type="ECO:0000313" key="2">
    <source>
        <dbReference type="Proteomes" id="UP001314169"/>
    </source>
</evidence>